<evidence type="ECO:0000313" key="2">
    <source>
        <dbReference type="Proteomes" id="UP000789702"/>
    </source>
</evidence>
<accession>A0ACA9Q8J4</accession>
<organism evidence="1 2">
    <name type="scientific">Dentiscutata heterogama</name>
    <dbReference type="NCBI Taxonomy" id="1316150"/>
    <lineage>
        <taxon>Eukaryota</taxon>
        <taxon>Fungi</taxon>
        <taxon>Fungi incertae sedis</taxon>
        <taxon>Mucoromycota</taxon>
        <taxon>Glomeromycotina</taxon>
        <taxon>Glomeromycetes</taxon>
        <taxon>Diversisporales</taxon>
        <taxon>Gigasporaceae</taxon>
        <taxon>Dentiscutata</taxon>
    </lineage>
</organism>
<dbReference type="Proteomes" id="UP000789702">
    <property type="component" value="Unassembled WGS sequence"/>
</dbReference>
<dbReference type="EMBL" id="CAJVPU010038389">
    <property type="protein sequence ID" value="CAG8734756.1"/>
    <property type="molecule type" value="Genomic_DNA"/>
</dbReference>
<evidence type="ECO:0000313" key="1">
    <source>
        <dbReference type="EMBL" id="CAG8734756.1"/>
    </source>
</evidence>
<keyword evidence="2" id="KW-1185">Reference proteome</keyword>
<comment type="caution">
    <text evidence="1">The sequence shown here is derived from an EMBL/GenBank/DDBJ whole genome shotgun (WGS) entry which is preliminary data.</text>
</comment>
<sequence>MSSIGPSRLSDLPVECVHKIINSTEDKNKVLYKFLFVNKWLHEIAISLLWRNPAMYEPIIKKYINELNEDEQKALIPQRFHFPLTKSGYICQCGELRMVRSLVQSIVQMIMRTNTKNLKELSMVISRDEPDYPDISGFSSIQSGISNLQSLHLLLENTPVKDNVRIFIEKLLDLCKNFREMSFKLVENDGDEEITRLLIKLIRVQQLDKFTLKCCSASARRYIEVLSFQKELKYLQLSEIDFTKISVSSLNSVSQCKKLDRIIISDFRGISYNQDMNNLLLTLGLNIDDFDATT</sequence>
<proteinExistence type="predicted"/>
<gene>
    <name evidence="1" type="ORF">DHETER_LOCUS13666</name>
</gene>
<reference evidence="1" key="1">
    <citation type="submission" date="2021-06" db="EMBL/GenBank/DDBJ databases">
        <authorList>
            <person name="Kallberg Y."/>
            <person name="Tangrot J."/>
            <person name="Rosling A."/>
        </authorList>
    </citation>
    <scope>NUCLEOTIDE SEQUENCE</scope>
    <source>
        <strain evidence="1">IL203A</strain>
    </source>
</reference>
<protein>
    <submittedName>
        <fullName evidence="1">12590_t:CDS:1</fullName>
    </submittedName>
</protein>
<name>A0ACA9Q8J4_9GLOM</name>
<feature type="non-terminal residue" evidence="1">
    <location>
        <position position="294"/>
    </location>
</feature>